<dbReference type="Pfam" id="PF03091">
    <property type="entry name" value="CutA1"/>
    <property type="match status" value="1"/>
</dbReference>
<dbReference type="GO" id="GO:0010038">
    <property type="term" value="P:response to metal ion"/>
    <property type="evidence" value="ECO:0007669"/>
    <property type="project" value="InterPro"/>
</dbReference>
<dbReference type="AlphaFoldDB" id="A0A5C6D3C8"/>
<comment type="caution">
    <text evidence="2">The sequence shown here is derived from an EMBL/GenBank/DDBJ whole genome shotgun (WGS) entry which is preliminary data.</text>
</comment>
<comment type="similarity">
    <text evidence="1">Belongs to the CutA family.</text>
</comment>
<sequence>MTPFIQIDTTTSSQEEALQIARELVNRRLVACAHIIGPVNSIYHWKDQVEEGTEWHCLFKTRSSLFSNVAAAIQELHSYECPKIIALPIVEASQDYLTWLDSELKEAE</sequence>
<reference evidence="2 3" key="1">
    <citation type="submission" date="2019-02" db="EMBL/GenBank/DDBJ databases">
        <title>Deep-cultivation of Planctomycetes and their phenomic and genomic characterization uncovers novel biology.</title>
        <authorList>
            <person name="Wiegand S."/>
            <person name="Jogler M."/>
            <person name="Boedeker C."/>
            <person name="Pinto D."/>
            <person name="Vollmers J."/>
            <person name="Rivas-Marin E."/>
            <person name="Kohn T."/>
            <person name="Peeters S.H."/>
            <person name="Heuer A."/>
            <person name="Rast P."/>
            <person name="Oberbeckmann S."/>
            <person name="Bunk B."/>
            <person name="Jeske O."/>
            <person name="Meyerdierks A."/>
            <person name="Storesund J.E."/>
            <person name="Kallscheuer N."/>
            <person name="Luecker S."/>
            <person name="Lage O.M."/>
            <person name="Pohl T."/>
            <person name="Merkel B.J."/>
            <person name="Hornburger P."/>
            <person name="Mueller R.-W."/>
            <person name="Bruemmer F."/>
            <person name="Labrenz M."/>
            <person name="Spormann A.M."/>
            <person name="Op Den Camp H."/>
            <person name="Overmann J."/>
            <person name="Amann R."/>
            <person name="Jetten M.S.M."/>
            <person name="Mascher T."/>
            <person name="Medema M.H."/>
            <person name="Devos D.P."/>
            <person name="Kaster A.-K."/>
            <person name="Ovreas L."/>
            <person name="Rohde M."/>
            <person name="Galperin M.Y."/>
            <person name="Jogler C."/>
        </authorList>
    </citation>
    <scope>NUCLEOTIDE SEQUENCE [LARGE SCALE GENOMIC DNA]</scope>
    <source>
        <strain evidence="2 3">Pla144</strain>
    </source>
</reference>
<evidence type="ECO:0000313" key="3">
    <source>
        <dbReference type="Proteomes" id="UP000318437"/>
    </source>
</evidence>
<dbReference type="PANTHER" id="PTHR23419:SF8">
    <property type="entry name" value="FI09726P"/>
    <property type="match status" value="1"/>
</dbReference>
<dbReference type="GO" id="GO:0005507">
    <property type="term" value="F:copper ion binding"/>
    <property type="evidence" value="ECO:0007669"/>
    <property type="project" value="TreeGrafter"/>
</dbReference>
<dbReference type="SUPFAM" id="SSF54913">
    <property type="entry name" value="GlnB-like"/>
    <property type="match status" value="1"/>
</dbReference>
<evidence type="ECO:0000256" key="1">
    <source>
        <dbReference type="ARBA" id="ARBA00010169"/>
    </source>
</evidence>
<protein>
    <submittedName>
        <fullName evidence="2">Divalent-cation tolerance protein CutA</fullName>
    </submittedName>
</protein>
<proteinExistence type="inferred from homology"/>
<name>A0A5C6D3C8_9BACT</name>
<dbReference type="Proteomes" id="UP000318437">
    <property type="component" value="Unassembled WGS sequence"/>
</dbReference>
<organism evidence="2 3">
    <name type="scientific">Bythopirellula polymerisocia</name>
    <dbReference type="NCBI Taxonomy" id="2528003"/>
    <lineage>
        <taxon>Bacteria</taxon>
        <taxon>Pseudomonadati</taxon>
        <taxon>Planctomycetota</taxon>
        <taxon>Planctomycetia</taxon>
        <taxon>Pirellulales</taxon>
        <taxon>Lacipirellulaceae</taxon>
        <taxon>Bythopirellula</taxon>
    </lineage>
</organism>
<dbReference type="EMBL" id="SJPS01000001">
    <property type="protein sequence ID" value="TWU29369.1"/>
    <property type="molecule type" value="Genomic_DNA"/>
</dbReference>
<dbReference type="OrthoDB" id="37622at2"/>
<gene>
    <name evidence="2" type="primary">cutA</name>
    <name evidence="2" type="ORF">Pla144_01450</name>
</gene>
<dbReference type="InterPro" id="IPR015867">
    <property type="entry name" value="N-reg_PII/ATP_PRibTrfase_C"/>
</dbReference>
<accession>A0A5C6D3C8</accession>
<dbReference type="Gene3D" id="3.30.70.120">
    <property type="match status" value="1"/>
</dbReference>
<keyword evidence="3" id="KW-1185">Reference proteome</keyword>
<evidence type="ECO:0000313" key="2">
    <source>
        <dbReference type="EMBL" id="TWU29369.1"/>
    </source>
</evidence>
<dbReference type="PANTHER" id="PTHR23419">
    <property type="entry name" value="DIVALENT CATION TOLERANCE CUTA-RELATED"/>
    <property type="match status" value="1"/>
</dbReference>
<dbReference type="InterPro" id="IPR011322">
    <property type="entry name" value="N-reg_PII-like_a/b"/>
</dbReference>
<dbReference type="InterPro" id="IPR004323">
    <property type="entry name" value="Ion_tolerance_CutA"/>
</dbReference>
<dbReference type="RefSeq" id="WP_146447406.1">
    <property type="nucleotide sequence ID" value="NZ_SJPS01000001.1"/>
</dbReference>